<reference evidence="2 3" key="1">
    <citation type="submission" date="2019-09" db="EMBL/GenBank/DDBJ databases">
        <title>A chromosome-level genome assembly of the Chinese tupelo Nyssa sinensis.</title>
        <authorList>
            <person name="Yang X."/>
            <person name="Kang M."/>
            <person name="Yang Y."/>
            <person name="Xiong H."/>
            <person name="Wang M."/>
            <person name="Zhang Z."/>
            <person name="Wang Z."/>
            <person name="Wu H."/>
            <person name="Ma T."/>
            <person name="Liu J."/>
            <person name="Xi Z."/>
        </authorList>
    </citation>
    <scope>NUCLEOTIDE SEQUENCE [LARGE SCALE GENOMIC DNA]</scope>
    <source>
        <strain evidence="2">J267</strain>
        <tissue evidence="2">Leaf</tissue>
    </source>
</reference>
<dbReference type="EMBL" id="CM018052">
    <property type="protein sequence ID" value="KAA8515498.1"/>
    <property type="molecule type" value="Genomic_DNA"/>
</dbReference>
<evidence type="ECO:0000256" key="1">
    <source>
        <dbReference type="SAM" id="MobiDB-lite"/>
    </source>
</evidence>
<dbReference type="AlphaFoldDB" id="A0A5J4ZD48"/>
<accession>A0A5J4ZD48</accession>
<evidence type="ECO:0000313" key="2">
    <source>
        <dbReference type="EMBL" id="KAA8515498.1"/>
    </source>
</evidence>
<name>A0A5J4ZD48_9ASTE</name>
<feature type="region of interest" description="Disordered" evidence="1">
    <location>
        <begin position="1"/>
        <end position="22"/>
    </location>
</feature>
<proteinExistence type="predicted"/>
<keyword evidence="3" id="KW-1185">Reference proteome</keyword>
<gene>
    <name evidence="2" type="ORF">F0562_018891</name>
</gene>
<sequence length="80" mass="8530">MDFSYQGRHPPAQLAAMAAHTHVPQENDQPWFLDSGANNHVTSALENLTIQQQPYQGSTQVTVGNGEGSADPQSAPLGSE</sequence>
<evidence type="ECO:0000313" key="3">
    <source>
        <dbReference type="Proteomes" id="UP000325577"/>
    </source>
</evidence>
<feature type="region of interest" description="Disordered" evidence="1">
    <location>
        <begin position="57"/>
        <end position="80"/>
    </location>
</feature>
<dbReference type="Proteomes" id="UP000325577">
    <property type="component" value="Linkage Group LG9"/>
</dbReference>
<dbReference type="OrthoDB" id="1845088at2759"/>
<organism evidence="2 3">
    <name type="scientific">Nyssa sinensis</name>
    <dbReference type="NCBI Taxonomy" id="561372"/>
    <lineage>
        <taxon>Eukaryota</taxon>
        <taxon>Viridiplantae</taxon>
        <taxon>Streptophyta</taxon>
        <taxon>Embryophyta</taxon>
        <taxon>Tracheophyta</taxon>
        <taxon>Spermatophyta</taxon>
        <taxon>Magnoliopsida</taxon>
        <taxon>eudicotyledons</taxon>
        <taxon>Gunneridae</taxon>
        <taxon>Pentapetalae</taxon>
        <taxon>asterids</taxon>
        <taxon>Cornales</taxon>
        <taxon>Nyssaceae</taxon>
        <taxon>Nyssa</taxon>
    </lineage>
</organism>
<protein>
    <submittedName>
        <fullName evidence="2">Uncharacterized protein</fullName>
    </submittedName>
</protein>